<keyword evidence="2" id="KW-0677">Repeat</keyword>
<dbReference type="Pfam" id="PF01535">
    <property type="entry name" value="PPR"/>
    <property type="match status" value="2"/>
</dbReference>
<evidence type="ECO:0000313" key="7">
    <source>
        <dbReference type="EMBL" id="KAJ5556451.1"/>
    </source>
</evidence>
<feature type="region of interest" description="Disordered" evidence="6">
    <location>
        <begin position="1"/>
        <end position="20"/>
    </location>
</feature>
<evidence type="ECO:0000256" key="5">
    <source>
        <dbReference type="PROSITE-ProRule" id="PRU00708"/>
    </source>
</evidence>
<comment type="function">
    <text evidence="3">Regulates mitochondrial small subunit maturation by controlling 15S rRNA 5'-end processing. Localizes to the 5' precursor of the 15S rRNA in a position that is subsequently occupied by mS47 in the mature yeast mtSSU. Uses structure and sequence-specific RNA recognition, binding to a single-stranded region of the precursor and specifically recognizing bases -6 to -1. The exchange of Ccm1 for mS47 is coupled to the irreversible removal of precursor rRNA that is accompanied by conformational changes of the mitoribosomal proteins uS5m and mS26. These conformational changes signal completion of 5'-end rRNA processing through protection of the mature 5'-end of the 15S rRNA and stabilization of mS47. The removal of the 5' precursor together with the dissociation of Ccm1 may be catalyzed by the 5'-3' exoribonuclease Pet127. Involved in the specific removal of group I introns in mitochondrial encoded transcripts.</text>
</comment>
<dbReference type="EMBL" id="JAQIZZ010000001">
    <property type="protein sequence ID" value="KAJ5556451.1"/>
    <property type="molecule type" value="Genomic_DNA"/>
</dbReference>
<dbReference type="NCBIfam" id="TIGR00756">
    <property type="entry name" value="PPR"/>
    <property type="match status" value="1"/>
</dbReference>
<feature type="region of interest" description="Disordered" evidence="6">
    <location>
        <begin position="714"/>
        <end position="734"/>
    </location>
</feature>
<organism evidence="7 8">
    <name type="scientific">Penicillium frequentans</name>
    <dbReference type="NCBI Taxonomy" id="3151616"/>
    <lineage>
        <taxon>Eukaryota</taxon>
        <taxon>Fungi</taxon>
        <taxon>Dikarya</taxon>
        <taxon>Ascomycota</taxon>
        <taxon>Pezizomycotina</taxon>
        <taxon>Eurotiomycetes</taxon>
        <taxon>Eurotiomycetidae</taxon>
        <taxon>Eurotiales</taxon>
        <taxon>Aspergillaceae</taxon>
        <taxon>Penicillium</taxon>
    </lineage>
</organism>
<keyword evidence="8" id="KW-1185">Reference proteome</keyword>
<feature type="compositionally biased region" description="Acidic residues" evidence="6">
    <location>
        <begin position="714"/>
        <end position="730"/>
    </location>
</feature>
<name>A0AAD6D610_9EURO</name>
<dbReference type="InterPro" id="IPR002885">
    <property type="entry name" value="PPR_rpt"/>
</dbReference>
<feature type="compositionally biased region" description="Basic and acidic residues" evidence="6">
    <location>
        <begin position="97"/>
        <end position="116"/>
    </location>
</feature>
<dbReference type="Proteomes" id="UP001220324">
    <property type="component" value="Unassembled WGS sequence"/>
</dbReference>
<feature type="compositionally biased region" description="Polar residues" evidence="6">
    <location>
        <begin position="675"/>
        <end position="687"/>
    </location>
</feature>
<dbReference type="PANTHER" id="PTHR47447:SF17">
    <property type="entry name" value="OS12G0638900 PROTEIN"/>
    <property type="match status" value="1"/>
</dbReference>
<reference evidence="7 8" key="1">
    <citation type="journal article" date="2023" name="IMA Fungus">
        <title>Comparative genomic study of the Penicillium genus elucidates a diverse pangenome and 15 lateral gene transfer events.</title>
        <authorList>
            <person name="Petersen C."/>
            <person name="Sorensen T."/>
            <person name="Nielsen M.R."/>
            <person name="Sondergaard T.E."/>
            <person name="Sorensen J.L."/>
            <person name="Fitzpatrick D.A."/>
            <person name="Frisvad J.C."/>
            <person name="Nielsen K.L."/>
        </authorList>
    </citation>
    <scope>NUCLEOTIDE SEQUENCE [LARGE SCALE GENOMIC DNA]</scope>
    <source>
        <strain evidence="7 8">IBT 35679</strain>
    </source>
</reference>
<feature type="compositionally biased region" description="Basic and acidic residues" evidence="6">
    <location>
        <begin position="688"/>
        <end position="702"/>
    </location>
</feature>
<evidence type="ECO:0000256" key="3">
    <source>
        <dbReference type="ARBA" id="ARBA00044493"/>
    </source>
</evidence>
<accession>A0AAD6D610</accession>
<feature type="repeat" description="PPR" evidence="5">
    <location>
        <begin position="461"/>
        <end position="495"/>
    </location>
</feature>
<dbReference type="InterPro" id="IPR011990">
    <property type="entry name" value="TPR-like_helical_dom_sf"/>
</dbReference>
<dbReference type="AlphaFoldDB" id="A0AAD6D610"/>
<comment type="caution">
    <text evidence="7">The sequence shown here is derived from an EMBL/GenBank/DDBJ whole genome shotgun (WGS) entry which is preliminary data.</text>
</comment>
<comment type="subunit">
    <text evidence="4">Binds to mitochondrial small subunit 15S rRNA.</text>
</comment>
<sequence length="833" mass="94912">MPHPNRFPSSPGLRDPPKQALDELLLSRPHSMSHPKPSLSRSSVRSFSTRRPRPSVASIADLFVGSLVLAGFCHEHSPRGRGLSTLHLRTSGSNLRRLEGKEGVERGESPARRRWELSGPSAQQSRQKSWLCHSLEPVETDNPEKHNLTFQARERAEENNDHALPRLPQVPDGKSQQHFEEHFFDSIPDVRRLTVSPKKDIINDKPSEVATEAYKPENLSLTRDDRVRNAVSDIFQRLFGDRYDWEDAVEAILPKQTFVRKVDDTRDAIETPSVARLVEALPSQEQATTQFLFRLYRDLPEPGVAHLSKASRGRLLRRLASPPNRRWADARRYLALVDDMNTAGLPMSRSLWSTAIHMAGRSNNGRVSKRRLVHAIGLWQQMEHVAGIQADDVVFNILFDVAIKANQFIVADRLEDEMRKRGIRFSRSGLVSKIFSCGMRKDLEGIRGTFDYFVQSGELVDTVVLNCVMASFLRAGDVETAEQLYGRMLNAQVQHKKGSSSSPETSPSLSPEFTFYRAKTRELGRLLKKSKALKKSLPAYHRALQDSLPMTPDTRTFYIWLQFCTRVTGDLDLFMNVLRDMENTFSVPPRHLIYLYLFEGFGLHGRRRKNWWTAEKLRLTWLSFIQAVRDSKARHSGFHRDAPAMVWENPLTSVDVEAEIPEVDTSAKPDGLYMSFSSTGKDASSTTPEEKPQASENPVEDHIDEFARDENDVYEEDEFENEDISEDQPDNDLANLNLDAEGIFTSRPLSLDQEGDPNHENLEYLTHRLENGVFVGRRMIILILRAFGTCCGPQEVMEAWLQLEQLWSPNKRKAIDVLAVKEVIDEQMSRNPR</sequence>
<evidence type="ECO:0000256" key="2">
    <source>
        <dbReference type="ARBA" id="ARBA00022737"/>
    </source>
</evidence>
<evidence type="ECO:0000256" key="6">
    <source>
        <dbReference type="SAM" id="MobiDB-lite"/>
    </source>
</evidence>
<evidence type="ECO:0000313" key="8">
    <source>
        <dbReference type="Proteomes" id="UP001220324"/>
    </source>
</evidence>
<feature type="region of interest" description="Disordered" evidence="6">
    <location>
        <begin position="667"/>
        <end position="702"/>
    </location>
</feature>
<proteinExistence type="inferred from homology"/>
<evidence type="ECO:0000256" key="4">
    <source>
        <dbReference type="ARBA" id="ARBA00044511"/>
    </source>
</evidence>
<protein>
    <recommendedName>
        <fullName evidence="9">Pentatricopeptide repeat protein</fullName>
    </recommendedName>
</protein>
<comment type="similarity">
    <text evidence="1">Belongs to the CCM1 family.</text>
</comment>
<dbReference type="PROSITE" id="PS51375">
    <property type="entry name" value="PPR"/>
    <property type="match status" value="1"/>
</dbReference>
<feature type="region of interest" description="Disordered" evidence="6">
    <location>
        <begin position="97"/>
        <end position="129"/>
    </location>
</feature>
<feature type="region of interest" description="Disordered" evidence="6">
    <location>
        <begin position="25"/>
        <end position="51"/>
    </location>
</feature>
<dbReference type="PANTHER" id="PTHR47447">
    <property type="entry name" value="OS03G0856100 PROTEIN"/>
    <property type="match status" value="1"/>
</dbReference>
<evidence type="ECO:0000256" key="1">
    <source>
        <dbReference type="ARBA" id="ARBA00006192"/>
    </source>
</evidence>
<dbReference type="Gene3D" id="1.25.40.10">
    <property type="entry name" value="Tetratricopeptide repeat domain"/>
    <property type="match status" value="1"/>
</dbReference>
<evidence type="ECO:0008006" key="9">
    <source>
        <dbReference type="Google" id="ProtNLM"/>
    </source>
</evidence>
<feature type="compositionally biased region" description="Low complexity" evidence="6">
    <location>
        <begin position="35"/>
        <end position="47"/>
    </location>
</feature>
<gene>
    <name evidence="7" type="ORF">N7494_000366</name>
</gene>